<comment type="caution">
    <text evidence="1">The sequence shown here is derived from an EMBL/GenBank/DDBJ whole genome shotgun (WGS) entry which is preliminary data.</text>
</comment>
<dbReference type="RefSeq" id="WP_018978566.1">
    <property type="nucleotide sequence ID" value="NZ_BMLN01000019.1"/>
</dbReference>
<evidence type="ECO:0000313" key="1">
    <source>
        <dbReference type="EMBL" id="GGO09423.1"/>
    </source>
</evidence>
<reference evidence="2" key="1">
    <citation type="journal article" date="2019" name="Int. J. Syst. Evol. Microbiol.">
        <title>The Global Catalogue of Microorganisms (GCM) 10K type strain sequencing project: providing services to taxonomists for standard genome sequencing and annotation.</title>
        <authorList>
            <consortium name="The Broad Institute Genomics Platform"/>
            <consortium name="The Broad Institute Genome Sequencing Center for Infectious Disease"/>
            <person name="Wu L."/>
            <person name="Ma J."/>
        </authorList>
    </citation>
    <scope>NUCLEOTIDE SEQUENCE [LARGE SCALE GENOMIC DNA]</scope>
    <source>
        <strain evidence="2">CGMCC 1.6964</strain>
    </source>
</reference>
<proteinExistence type="predicted"/>
<name>A0ABQ2LBR6_9BACL</name>
<dbReference type="EMBL" id="BMLN01000019">
    <property type="protein sequence ID" value="GGO09423.1"/>
    <property type="molecule type" value="Genomic_DNA"/>
</dbReference>
<sequence length="120" mass="13367">MESDAAVFERIIHKESAQTPYVALKQKIFIVLPDSSSTSYKIQDLILNEDGTSKYEDSVPYPLQAQVRDGIVSFTIPPHSLASYSSDATDYEPGGLIRGFKLMSEENDEVFAFVVRTDAK</sequence>
<evidence type="ECO:0000313" key="2">
    <source>
        <dbReference type="Proteomes" id="UP000606653"/>
    </source>
</evidence>
<gene>
    <name evidence="1" type="ORF">GCM10010969_39830</name>
</gene>
<dbReference type="Proteomes" id="UP000606653">
    <property type="component" value="Unassembled WGS sequence"/>
</dbReference>
<protein>
    <submittedName>
        <fullName evidence="1">Uncharacterized protein</fullName>
    </submittedName>
</protein>
<organism evidence="1 2">
    <name type="scientific">Saccharibacillus kuerlensis</name>
    <dbReference type="NCBI Taxonomy" id="459527"/>
    <lineage>
        <taxon>Bacteria</taxon>
        <taxon>Bacillati</taxon>
        <taxon>Bacillota</taxon>
        <taxon>Bacilli</taxon>
        <taxon>Bacillales</taxon>
        <taxon>Paenibacillaceae</taxon>
        <taxon>Saccharibacillus</taxon>
    </lineage>
</organism>
<accession>A0ABQ2LBR6</accession>
<keyword evidence="2" id="KW-1185">Reference proteome</keyword>